<reference evidence="7" key="1">
    <citation type="submission" date="2017-02" db="UniProtKB">
        <authorList>
            <consortium name="WormBaseParasite"/>
        </authorList>
    </citation>
    <scope>IDENTIFICATION</scope>
</reference>
<dbReference type="SMART" id="SM00369">
    <property type="entry name" value="LRR_TYP"/>
    <property type="match status" value="6"/>
</dbReference>
<dbReference type="Proteomes" id="UP000038045">
    <property type="component" value="Unplaced"/>
</dbReference>
<evidence type="ECO:0000313" key="6">
    <source>
        <dbReference type="Proteomes" id="UP000038045"/>
    </source>
</evidence>
<evidence type="ECO:0000313" key="7">
    <source>
        <dbReference type="WBParaSite" id="PTRK_0001632000.1"/>
    </source>
</evidence>
<keyword evidence="3" id="KW-0677">Repeat</keyword>
<feature type="chain" id="PRO_5005892638" evidence="5">
    <location>
        <begin position="25"/>
        <end position="769"/>
    </location>
</feature>
<dbReference type="Pfam" id="PF13855">
    <property type="entry name" value="LRR_8"/>
    <property type="match status" value="1"/>
</dbReference>
<keyword evidence="1" id="KW-0433">Leucine-rich repeat</keyword>
<dbReference type="PANTHER" id="PTHR24369:SF210">
    <property type="entry name" value="CHAOPTIN-RELATED"/>
    <property type="match status" value="1"/>
</dbReference>
<feature type="transmembrane region" description="Helical" evidence="4">
    <location>
        <begin position="698"/>
        <end position="722"/>
    </location>
</feature>
<accession>A0A0N5A3W6</accession>
<sequence>MKFCKGIEIIVIFLHFIVLNKSLGAVEEYFNCGHECQCVTTNHSNSITLHAKCTWRKLELFPIASFPYKHNLTTLTISCTGHKETGPSIGKNEDLFLGFYNLNFLAITNCWLGNLPKNYFSHLSTVISLKLENNHIEYIDNELFKPLNSIMWLTIAYNELNEVPVAVSHAKELSNLILNNNNINKISKALRNLTSLSALDLSNNQLPYIDTNKLPKSLTILNLRANNLTSFYHNKTELPRLKTLNLGINLIPSIGNIYSVNNFPSSVQRLYLDLNPIQRIDDNAFIEMVNLSILDLRETSLEIIPENKLTFRATKPVNVFLSLNPIKCHCINEWIAQKSNVNKLFVIKDIKNVKCVDLLSPENEYNIHEAFNNHDILCPYDQVCGDECTCCMSANKCSCSLSCLPGCNCYYNKESFLYGRGINKVVCSDMRTDKIKLLSETITELHLTDGRARDRAINNIPNMDNLKMLNVARGNILTLNNIDLRKFPKLEILNFKDNKIYELNNTNYDNLGSIKHLNLKGNNLIKINDAFLKYVEVRIDKIWLGGSNTEYMCSCKNKSNLQVWLEKPLNRKKVQDIEFIKCQMVEDNSIVNITQVLQPYNERSLCFDKNIFTATTSPIKVFKSDSITDNNREDVGNIKEEDNLKVKTEKMEKINYQSKYDVPLVTDSPIYPKLTKLRTQEFDYQEGRNERARQKTGFTFFLGAIIGILICLIFCLFVTAYVRLCKNLTRKGTVGETFGANNRVGRISRYKEESSYYEQIPMRPVDGNL</sequence>
<evidence type="ECO:0000256" key="3">
    <source>
        <dbReference type="ARBA" id="ARBA00022737"/>
    </source>
</evidence>
<evidence type="ECO:0000256" key="1">
    <source>
        <dbReference type="ARBA" id="ARBA00022614"/>
    </source>
</evidence>
<dbReference type="InterPro" id="IPR032675">
    <property type="entry name" value="LRR_dom_sf"/>
</dbReference>
<dbReference type="STRING" id="131310.A0A0N5A3W6"/>
<evidence type="ECO:0000256" key="2">
    <source>
        <dbReference type="ARBA" id="ARBA00022729"/>
    </source>
</evidence>
<dbReference type="WBParaSite" id="PTRK_0001632000.1">
    <property type="protein sequence ID" value="PTRK_0001632000.1"/>
    <property type="gene ID" value="PTRK_0001632000"/>
</dbReference>
<keyword evidence="4" id="KW-0812">Transmembrane</keyword>
<keyword evidence="6" id="KW-1185">Reference proteome</keyword>
<dbReference type="InterPro" id="IPR003591">
    <property type="entry name" value="Leu-rich_rpt_typical-subtyp"/>
</dbReference>
<evidence type="ECO:0000256" key="4">
    <source>
        <dbReference type="SAM" id="Phobius"/>
    </source>
</evidence>
<feature type="signal peptide" evidence="5">
    <location>
        <begin position="1"/>
        <end position="24"/>
    </location>
</feature>
<dbReference type="AlphaFoldDB" id="A0A0N5A3W6"/>
<dbReference type="GO" id="GO:0005886">
    <property type="term" value="C:plasma membrane"/>
    <property type="evidence" value="ECO:0007669"/>
    <property type="project" value="TreeGrafter"/>
</dbReference>
<dbReference type="PANTHER" id="PTHR24369">
    <property type="entry name" value="ANTIGEN BSP, PUTATIVE-RELATED"/>
    <property type="match status" value="1"/>
</dbReference>
<keyword evidence="4" id="KW-0472">Membrane</keyword>
<protein>
    <submittedName>
        <fullName evidence="7">LRRCT domain-containing protein</fullName>
    </submittedName>
</protein>
<proteinExistence type="predicted"/>
<organism evidence="6 7">
    <name type="scientific">Parastrongyloides trichosuri</name>
    <name type="common">Possum-specific nematode worm</name>
    <dbReference type="NCBI Taxonomy" id="131310"/>
    <lineage>
        <taxon>Eukaryota</taxon>
        <taxon>Metazoa</taxon>
        <taxon>Ecdysozoa</taxon>
        <taxon>Nematoda</taxon>
        <taxon>Chromadorea</taxon>
        <taxon>Rhabditida</taxon>
        <taxon>Tylenchina</taxon>
        <taxon>Panagrolaimomorpha</taxon>
        <taxon>Strongyloidoidea</taxon>
        <taxon>Strongyloididae</taxon>
        <taxon>Parastrongyloides</taxon>
    </lineage>
</organism>
<keyword evidence="4" id="KW-1133">Transmembrane helix</keyword>
<dbReference type="InterPro" id="IPR001611">
    <property type="entry name" value="Leu-rich_rpt"/>
</dbReference>
<name>A0A0N5A3W6_PARTI</name>
<dbReference type="InterPro" id="IPR050541">
    <property type="entry name" value="LRR_TM_domain-containing"/>
</dbReference>
<dbReference type="Gene3D" id="3.80.10.10">
    <property type="entry name" value="Ribonuclease Inhibitor"/>
    <property type="match status" value="2"/>
</dbReference>
<evidence type="ECO:0000256" key="5">
    <source>
        <dbReference type="SAM" id="SignalP"/>
    </source>
</evidence>
<keyword evidence="2 5" id="KW-0732">Signal</keyword>
<dbReference type="SUPFAM" id="SSF52058">
    <property type="entry name" value="L domain-like"/>
    <property type="match status" value="2"/>
</dbReference>